<dbReference type="InterPro" id="IPR040806">
    <property type="entry name" value="SpuA_C"/>
</dbReference>
<protein>
    <submittedName>
        <fullName evidence="3">Pullulanase</fullName>
    </submittedName>
</protein>
<reference evidence="3 4" key="1">
    <citation type="submission" date="2020-01" db="EMBL/GenBank/DDBJ databases">
        <title>Complete genome sequence of a human oral phylogroup 1 Treponema sp. strain ATCC 700766, originally isolated from periodontitis dental plaque.</title>
        <authorList>
            <person name="Chan Y."/>
            <person name="Huo Y.-B."/>
            <person name="Yu X.-L."/>
            <person name="Zeng H."/>
            <person name="Leung W.-K."/>
            <person name="Watt R.M."/>
        </authorList>
    </citation>
    <scope>NUCLEOTIDE SEQUENCE [LARGE SCALE GENOMIC DNA]</scope>
    <source>
        <strain evidence="3 4">OMZ 804</strain>
    </source>
</reference>
<dbReference type="EMBL" id="CP048020">
    <property type="protein sequence ID" value="QHX43010.1"/>
    <property type="molecule type" value="Genomic_DNA"/>
</dbReference>
<dbReference type="Pfam" id="PF18033">
    <property type="entry name" value="SpuA_C"/>
    <property type="match status" value="1"/>
</dbReference>
<dbReference type="SMART" id="SM00642">
    <property type="entry name" value="Aamy"/>
    <property type="match status" value="1"/>
</dbReference>
<proteinExistence type="inferred from homology"/>
<dbReference type="GO" id="GO:0004553">
    <property type="term" value="F:hydrolase activity, hydrolyzing O-glycosyl compounds"/>
    <property type="evidence" value="ECO:0007669"/>
    <property type="project" value="InterPro"/>
</dbReference>
<dbReference type="InterPro" id="IPR013780">
    <property type="entry name" value="Glyco_hydro_b"/>
</dbReference>
<dbReference type="SUPFAM" id="SSF81296">
    <property type="entry name" value="E set domains"/>
    <property type="match status" value="1"/>
</dbReference>
<dbReference type="Proteomes" id="UP000464374">
    <property type="component" value="Chromosome"/>
</dbReference>
<evidence type="ECO:0000259" key="2">
    <source>
        <dbReference type="SMART" id="SM00642"/>
    </source>
</evidence>
<dbReference type="InterPro" id="IPR013783">
    <property type="entry name" value="Ig-like_fold"/>
</dbReference>
<organism evidence="3 4">
    <name type="scientific">Treponema vincentii</name>
    <dbReference type="NCBI Taxonomy" id="69710"/>
    <lineage>
        <taxon>Bacteria</taxon>
        <taxon>Pseudomonadati</taxon>
        <taxon>Spirochaetota</taxon>
        <taxon>Spirochaetia</taxon>
        <taxon>Spirochaetales</taxon>
        <taxon>Treponemataceae</taxon>
        <taxon>Treponema</taxon>
    </lineage>
</organism>
<dbReference type="RefSeq" id="WP_162663346.1">
    <property type="nucleotide sequence ID" value="NZ_CP048020.1"/>
</dbReference>
<name>A0A6P1Y174_9SPIR</name>
<gene>
    <name evidence="3" type="ORF">GWP43_05625</name>
</gene>
<dbReference type="Pfam" id="PF00128">
    <property type="entry name" value="Alpha-amylase"/>
    <property type="match status" value="1"/>
</dbReference>
<dbReference type="InterPro" id="IPR014756">
    <property type="entry name" value="Ig_E-set"/>
</dbReference>
<dbReference type="Pfam" id="PF02922">
    <property type="entry name" value="CBM_48"/>
    <property type="match status" value="1"/>
</dbReference>
<dbReference type="InterPro" id="IPR004193">
    <property type="entry name" value="Glyco_hydro_13_N"/>
</dbReference>
<evidence type="ECO:0000256" key="1">
    <source>
        <dbReference type="ARBA" id="ARBA00008061"/>
    </source>
</evidence>
<evidence type="ECO:0000313" key="4">
    <source>
        <dbReference type="Proteomes" id="UP000464374"/>
    </source>
</evidence>
<sequence length="685" mass="75898">MRSPVKALEQTIPPRDTQLGAVYDAAAQSCRFSLWAPTSRDVSVNLYQNAGDSTPAFTVPLQYDDATGLWCGIFAERDPEQFFYDYTLTNEAGTHTVLDPYSLSMAACTGSDGIGRGAIINLQKETLKPEREYPYIALQKREDAIIYEVSVRDFTASPDSGVRNIPGTYKAFIEKIPYLRELGITHIQLMPVLNFYYTDETNQQYEDAGTVHNNNYNWGYDPHNYFTPEGWYASEPENPESRVRELRELINECHRAGLGVVLDVVYNHIARTDLFDMIVPGYYFRTNPDGSYTNGSCCGNDIASERLMARKLIVDSAVHWVKNYKIDGLRFDLMGLLDTETVLEAYNRCRELNPSVLFIGEGWKLYNGAEGTVGMDQRYMTETDSVAVFNDEFRDLVKAGGVNEEGKGFLTGGNVDLRQLFCDCIGLPQCNYTADSPGDNVQYLVCHDGLTLHDCIAHNAGLDERIPVQRQELIARIKLGNALALTCQGIAFLHAGQERGRTKPNVHGAAEECIGAFVRNSYDASDSVNRIVWTLDEDYAELLAYTRGLIALRKRFDVFRIGDAGRIAQAAAFLPAEDAAVAASGNCSGNRCAVKSVSGALSETEQQYGQAFGYTLDWTDGTWFLLFNAAGTEQCFVLGGTLQKPVVFVDGAAASPDGIAQLSGIRFEQKRIILDPYTAAIVRSE</sequence>
<dbReference type="GO" id="GO:0005975">
    <property type="term" value="P:carbohydrate metabolic process"/>
    <property type="evidence" value="ECO:0007669"/>
    <property type="project" value="InterPro"/>
</dbReference>
<dbReference type="Gene3D" id="2.60.40.10">
    <property type="entry name" value="Immunoglobulins"/>
    <property type="match status" value="1"/>
</dbReference>
<dbReference type="SUPFAM" id="SSF51445">
    <property type="entry name" value="(Trans)glycosidases"/>
    <property type="match status" value="1"/>
</dbReference>
<dbReference type="Gene3D" id="3.20.20.80">
    <property type="entry name" value="Glycosidases"/>
    <property type="match status" value="1"/>
</dbReference>
<accession>A0A6P1Y174</accession>
<comment type="similarity">
    <text evidence="1">Belongs to the glycosyl hydrolase 13 family.</text>
</comment>
<evidence type="ECO:0000313" key="3">
    <source>
        <dbReference type="EMBL" id="QHX43010.1"/>
    </source>
</evidence>
<dbReference type="AlphaFoldDB" id="A0A6P1Y174"/>
<dbReference type="CDD" id="cd02860">
    <property type="entry name" value="E_set_Pullulanase"/>
    <property type="match status" value="1"/>
</dbReference>
<dbReference type="InterPro" id="IPR017853">
    <property type="entry name" value="GH"/>
</dbReference>
<dbReference type="Gene3D" id="2.60.40.1180">
    <property type="entry name" value="Golgi alpha-mannosidase II"/>
    <property type="match status" value="1"/>
</dbReference>
<dbReference type="CDD" id="cd11341">
    <property type="entry name" value="AmyAc_Pullulanase_LD-like"/>
    <property type="match status" value="1"/>
</dbReference>
<feature type="domain" description="Glycosyl hydrolase family 13 catalytic" evidence="2">
    <location>
        <begin position="148"/>
        <end position="553"/>
    </location>
</feature>
<dbReference type="KEGG" id="trz:GWP43_05625"/>
<dbReference type="InterPro" id="IPR006047">
    <property type="entry name" value="GH13_cat_dom"/>
</dbReference>
<dbReference type="PANTHER" id="PTHR43002">
    <property type="entry name" value="GLYCOGEN DEBRANCHING ENZYME"/>
    <property type="match status" value="1"/>
</dbReference>